<dbReference type="EMBL" id="BAABWN010000001">
    <property type="protein sequence ID" value="GAA6166680.1"/>
    <property type="molecule type" value="Genomic_DNA"/>
</dbReference>
<comment type="caution">
    <text evidence="1">The sequence shown here is derived from an EMBL/GenBank/DDBJ whole genome shotgun (WGS) entry which is preliminary data.</text>
</comment>
<gene>
    <name evidence="1" type="ORF">NBRC116591_04900</name>
</gene>
<organism evidence="1 2">
    <name type="scientific">Sessilibacter corallicola</name>
    <dbReference type="NCBI Taxonomy" id="2904075"/>
    <lineage>
        <taxon>Bacteria</taxon>
        <taxon>Pseudomonadati</taxon>
        <taxon>Pseudomonadota</taxon>
        <taxon>Gammaproteobacteria</taxon>
        <taxon>Cellvibrionales</taxon>
        <taxon>Cellvibrionaceae</taxon>
        <taxon>Sessilibacter</taxon>
    </lineage>
</organism>
<accession>A0ABQ0A536</accession>
<evidence type="ECO:0000313" key="1">
    <source>
        <dbReference type="EMBL" id="GAA6166680.1"/>
    </source>
</evidence>
<reference evidence="1 2" key="1">
    <citation type="submission" date="2024-04" db="EMBL/GenBank/DDBJ databases">
        <title>Draft genome sequence of Sessilibacter corallicola NBRC 116591.</title>
        <authorList>
            <person name="Miyakawa T."/>
            <person name="Kusuya Y."/>
            <person name="Miura T."/>
        </authorList>
    </citation>
    <scope>NUCLEOTIDE SEQUENCE [LARGE SCALE GENOMIC DNA]</scope>
    <source>
        <strain evidence="1 2">KU-00831-HH</strain>
    </source>
</reference>
<dbReference type="Proteomes" id="UP001465153">
    <property type="component" value="Unassembled WGS sequence"/>
</dbReference>
<proteinExistence type="predicted"/>
<name>A0ABQ0A536_9GAMM</name>
<sequence>MKERDYEYAHRSINLDELKSSPNNLLDKINPADSEVIAVENNNEVAFYVVSADLLEDMADLCEYAQRGTLKMEPEQTQIPGEPLDMQKLSEKMAKTLKNINPKDQDEFEEWP</sequence>
<dbReference type="RefSeq" id="WP_353301552.1">
    <property type="nucleotide sequence ID" value="NZ_BAABWN010000001.1"/>
</dbReference>
<protein>
    <submittedName>
        <fullName evidence="1">Uncharacterized protein</fullName>
    </submittedName>
</protein>
<keyword evidence="2" id="KW-1185">Reference proteome</keyword>
<evidence type="ECO:0000313" key="2">
    <source>
        <dbReference type="Proteomes" id="UP001465153"/>
    </source>
</evidence>